<organism evidence="2 3">
    <name type="scientific">Aliibacillus thermotolerans</name>
    <dbReference type="NCBI Taxonomy" id="1834418"/>
    <lineage>
        <taxon>Bacteria</taxon>
        <taxon>Bacillati</taxon>
        <taxon>Bacillota</taxon>
        <taxon>Bacilli</taxon>
        <taxon>Bacillales</taxon>
        <taxon>Bacillaceae</taxon>
        <taxon>Aliibacillus</taxon>
    </lineage>
</organism>
<name>A0ABW0U4S9_9BACI</name>
<dbReference type="RefSeq" id="WP_270896443.1">
    <property type="nucleotide sequence ID" value="NZ_JBHSPF010000015.1"/>
</dbReference>
<evidence type="ECO:0000313" key="2">
    <source>
        <dbReference type="EMBL" id="MFC5627749.1"/>
    </source>
</evidence>
<protein>
    <submittedName>
        <fullName evidence="2">Uncharacterized protein</fullName>
    </submittedName>
</protein>
<proteinExistence type="predicted"/>
<evidence type="ECO:0000256" key="1">
    <source>
        <dbReference type="SAM" id="Phobius"/>
    </source>
</evidence>
<accession>A0ABW0U4S9</accession>
<dbReference type="EMBL" id="JBHSPF010000015">
    <property type="protein sequence ID" value="MFC5627749.1"/>
    <property type="molecule type" value="Genomic_DNA"/>
</dbReference>
<evidence type="ECO:0000313" key="3">
    <source>
        <dbReference type="Proteomes" id="UP001596143"/>
    </source>
</evidence>
<keyword evidence="1" id="KW-1133">Transmembrane helix</keyword>
<dbReference type="Proteomes" id="UP001596143">
    <property type="component" value="Unassembled WGS sequence"/>
</dbReference>
<keyword evidence="1" id="KW-0812">Transmembrane</keyword>
<keyword evidence="3" id="KW-1185">Reference proteome</keyword>
<comment type="caution">
    <text evidence="2">The sequence shown here is derived from an EMBL/GenBank/DDBJ whole genome shotgun (WGS) entry which is preliminary data.</text>
</comment>
<keyword evidence="1" id="KW-0472">Membrane</keyword>
<reference evidence="3" key="1">
    <citation type="journal article" date="2019" name="Int. J. Syst. Evol. Microbiol.">
        <title>The Global Catalogue of Microorganisms (GCM) 10K type strain sequencing project: providing services to taxonomists for standard genome sequencing and annotation.</title>
        <authorList>
            <consortium name="The Broad Institute Genomics Platform"/>
            <consortium name="The Broad Institute Genome Sequencing Center for Infectious Disease"/>
            <person name="Wu L."/>
            <person name="Ma J."/>
        </authorList>
    </citation>
    <scope>NUCLEOTIDE SEQUENCE [LARGE SCALE GENOMIC DNA]</scope>
    <source>
        <strain evidence="3">CGMCC 1.15790</strain>
    </source>
</reference>
<feature type="transmembrane region" description="Helical" evidence="1">
    <location>
        <begin position="32"/>
        <end position="52"/>
    </location>
</feature>
<sequence length="229" mass="25979">MALWPFVFILLILCFLLWQRHFHKVVQPKQAFTFIVSYIGLLAVCAIIVLLLQPGHNVNEEPRAKPVNVLDMPSGTYTLRQLELYVKKEWEMTLKGDAVKLMVKHNDRFNPTLIPVIVMEDEAAAGTVHVKHYETPSVIAGVDVSGHIKLPDVIVEEGEIVVDFSRVHRSYDFRIVDHVFAWKQFTEDGLNGEYYDIHIGDTVIGLKVPKGTAIASDIRHFHIVKLDGS</sequence>
<gene>
    <name evidence="2" type="ORF">ACFPTR_02425</name>
</gene>